<comment type="catalytic activity">
    <reaction evidence="1">
        <text>ATP + protein L-histidine = ADP + protein N-phospho-L-histidine.</text>
        <dbReference type="EC" id="2.7.13.3"/>
    </reaction>
</comment>
<dbReference type="HOGENOM" id="CLU_000445_114_51_5"/>
<dbReference type="CDD" id="cd00130">
    <property type="entry name" value="PAS"/>
    <property type="match status" value="1"/>
</dbReference>
<dbReference type="PANTHER" id="PTHR43304:SF1">
    <property type="entry name" value="PAC DOMAIN-CONTAINING PROTEIN"/>
    <property type="match status" value="1"/>
</dbReference>
<name>A7HYV7_PARL1</name>
<dbReference type="Pfam" id="PF08448">
    <property type="entry name" value="PAS_4"/>
    <property type="match status" value="2"/>
</dbReference>
<evidence type="ECO:0000256" key="5">
    <source>
        <dbReference type="ARBA" id="ARBA00022777"/>
    </source>
</evidence>
<dbReference type="Gene3D" id="3.30.565.10">
    <property type="entry name" value="Histidine kinase-like ATPase, C-terminal domain"/>
    <property type="match status" value="1"/>
</dbReference>
<dbReference type="InterPro" id="IPR035965">
    <property type="entry name" value="PAS-like_dom_sf"/>
</dbReference>
<evidence type="ECO:0000256" key="6">
    <source>
        <dbReference type="PROSITE-ProRule" id="PRU00169"/>
    </source>
</evidence>
<dbReference type="InterPro" id="IPR003661">
    <property type="entry name" value="HisK_dim/P_dom"/>
</dbReference>
<evidence type="ECO:0000256" key="4">
    <source>
        <dbReference type="ARBA" id="ARBA00022679"/>
    </source>
</evidence>
<dbReference type="InterPro" id="IPR003594">
    <property type="entry name" value="HATPase_dom"/>
</dbReference>
<keyword evidence="13" id="KW-1185">Reference proteome</keyword>
<dbReference type="PRINTS" id="PR00344">
    <property type="entry name" value="BCTRLSENSOR"/>
</dbReference>
<dbReference type="PROSITE" id="PS50113">
    <property type="entry name" value="PAC"/>
    <property type="match status" value="2"/>
</dbReference>
<feature type="domain" description="PAC" evidence="11">
    <location>
        <begin position="112"/>
        <end position="165"/>
    </location>
</feature>
<accession>A7HYV7</accession>
<dbReference type="EC" id="2.7.13.3" evidence="2"/>
<feature type="modified residue" description="4-aspartylphosphate" evidence="6">
    <location>
        <position position="900"/>
    </location>
</feature>
<dbReference type="Proteomes" id="UP000006377">
    <property type="component" value="Chromosome"/>
</dbReference>
<dbReference type="InterPro" id="IPR036890">
    <property type="entry name" value="HATPase_C_sf"/>
</dbReference>
<evidence type="ECO:0000259" key="9">
    <source>
        <dbReference type="PROSITE" id="PS50110"/>
    </source>
</evidence>
<dbReference type="SMART" id="SM00086">
    <property type="entry name" value="PAC"/>
    <property type="match status" value="2"/>
</dbReference>
<evidence type="ECO:0000256" key="3">
    <source>
        <dbReference type="ARBA" id="ARBA00022553"/>
    </source>
</evidence>
<dbReference type="InterPro" id="IPR001610">
    <property type="entry name" value="PAC"/>
</dbReference>
<dbReference type="eggNOG" id="COG2202">
    <property type="taxonomic scope" value="Bacteria"/>
</dbReference>
<feature type="domain" description="PAC" evidence="11">
    <location>
        <begin position="370"/>
        <end position="422"/>
    </location>
</feature>
<proteinExistence type="predicted"/>
<keyword evidence="4" id="KW-0808">Transferase</keyword>
<dbReference type="CDD" id="cd18161">
    <property type="entry name" value="REC_hyHK_blue-like"/>
    <property type="match status" value="1"/>
</dbReference>
<feature type="domain" description="Response regulatory" evidence="9">
    <location>
        <begin position="703"/>
        <end position="819"/>
    </location>
</feature>
<dbReference type="Gene3D" id="1.10.287.130">
    <property type="match status" value="1"/>
</dbReference>
<dbReference type="SMART" id="SM00091">
    <property type="entry name" value="PAS"/>
    <property type="match status" value="2"/>
</dbReference>
<dbReference type="Pfam" id="PF00072">
    <property type="entry name" value="Response_reg"/>
    <property type="match status" value="2"/>
</dbReference>
<dbReference type="InterPro" id="IPR005467">
    <property type="entry name" value="His_kinase_dom"/>
</dbReference>
<dbReference type="OrthoDB" id="9796100at2"/>
<dbReference type="SMART" id="SM00387">
    <property type="entry name" value="HATPase_c"/>
    <property type="match status" value="1"/>
</dbReference>
<keyword evidence="7" id="KW-0175">Coiled coil</keyword>
<dbReference type="SUPFAM" id="SSF52172">
    <property type="entry name" value="CheY-like"/>
    <property type="match status" value="2"/>
</dbReference>
<feature type="domain" description="Response regulatory" evidence="9">
    <location>
        <begin position="851"/>
        <end position="962"/>
    </location>
</feature>
<dbReference type="InterPro" id="IPR004358">
    <property type="entry name" value="Sig_transdc_His_kin-like_C"/>
</dbReference>
<dbReference type="SMART" id="SM00388">
    <property type="entry name" value="HisKA"/>
    <property type="match status" value="1"/>
</dbReference>
<dbReference type="InterPro" id="IPR000700">
    <property type="entry name" value="PAS-assoc_C"/>
</dbReference>
<dbReference type="PROSITE" id="PS50109">
    <property type="entry name" value="HIS_KIN"/>
    <property type="match status" value="1"/>
</dbReference>
<dbReference type="Pfam" id="PF08447">
    <property type="entry name" value="PAS_3"/>
    <property type="match status" value="1"/>
</dbReference>
<dbReference type="NCBIfam" id="TIGR00229">
    <property type="entry name" value="sensory_box"/>
    <property type="match status" value="1"/>
</dbReference>
<dbReference type="Gene3D" id="3.30.450.20">
    <property type="entry name" value="PAS domain"/>
    <property type="match status" value="3"/>
</dbReference>
<evidence type="ECO:0000259" key="10">
    <source>
        <dbReference type="PROSITE" id="PS50112"/>
    </source>
</evidence>
<dbReference type="RefSeq" id="WP_012112403.1">
    <property type="nucleotide sequence ID" value="NC_009719.1"/>
</dbReference>
<feature type="modified residue" description="4-aspartylphosphate" evidence="6">
    <location>
        <position position="753"/>
    </location>
</feature>
<evidence type="ECO:0000256" key="7">
    <source>
        <dbReference type="SAM" id="Coils"/>
    </source>
</evidence>
<organism evidence="12 13">
    <name type="scientific">Parvibaculum lavamentivorans (strain DS-1 / DSM 13023 / NCIMB 13966)</name>
    <dbReference type="NCBI Taxonomy" id="402881"/>
    <lineage>
        <taxon>Bacteria</taxon>
        <taxon>Pseudomonadati</taxon>
        <taxon>Pseudomonadota</taxon>
        <taxon>Alphaproteobacteria</taxon>
        <taxon>Hyphomicrobiales</taxon>
        <taxon>Parvibaculaceae</taxon>
        <taxon>Parvibaculum</taxon>
    </lineage>
</organism>
<keyword evidence="3 6" id="KW-0597">Phosphoprotein</keyword>
<keyword evidence="5 12" id="KW-0418">Kinase</keyword>
<dbReference type="InterPro" id="IPR036097">
    <property type="entry name" value="HisK_dim/P_sf"/>
</dbReference>
<evidence type="ECO:0000256" key="1">
    <source>
        <dbReference type="ARBA" id="ARBA00000085"/>
    </source>
</evidence>
<evidence type="ECO:0000256" key="2">
    <source>
        <dbReference type="ARBA" id="ARBA00012438"/>
    </source>
</evidence>
<dbReference type="KEGG" id="pla:Plav_3491"/>
<feature type="domain" description="PAS" evidence="10">
    <location>
        <begin position="297"/>
        <end position="367"/>
    </location>
</feature>
<sequence length="966" mass="105100">MQSGETPFLLAGSEASDIIASFDWAATPLGPMSSWPSSLKATIGLILRSPVPIVTLWGGDGIMIYNDAYSIFAGGRHPGIFGSKVRDGWPEVADFNDNVMKVGLAGGTLAYRDQELTLYRNGEPEQVWMNLDYSPLPDETGKPVGVIAIVVETTRRVEAERQLERGFETLRRMFEQAPGFVAILAGPEHTFVMVNNAYMQLIGHRDTLGKPIREALPEIVDQGFASLLDRVRDTQQPYIGRGIRVLLQREPGMAPEERYLDFVFHPVAAARSDVRGIFVQGHDVTERRLAEIALRESEERFRLVAESAPVMLWMGDETGKCIYLNDALRRFWNVTAEGVADFNWATTVHPDDSDTLHGPFSAAMEAHTAFSVEVRFRRADGEYRIIRTNAQPRFGPDGKFSGMIGVNVDVTEMRRAEEALHAANANLEQRVAREVAERSKAEDALWQAQKMEAIGKLTGGVAHDFNNLLQVVSGNLQLLLKDLDGNERAQRRITNALAGVDRGSKLASQLLAFGRRQPLEPKVVNIGRLVSGMGDMLRRTIGENVEVETVVSGGLWNTFADPAQLENALLNLAINARDAMNEQGRMTIEVGNAYLDDVYALDHPEIAPGQYVVLAVTDTGCGIPADVLPQVFEPFFSTKPQEKGTGLGLSMVYGFVKQSGGHIKIYSEVGHGTTVKLYLPRVNEMEDISALPGVGVPTGGTETILVAEDDEAVRTVVVEMLNDLGYRVLTARDAASALTVLESGVPVDLLFTDVVMPGPLKSTDLARKARERLPSIGVLFTSGYTENSIVHGGRLDPGVDLLSKPYTREALARKLRQVLDGKEPKKATVTMATSSAANAQEAGATPAAGLTILLCEDDALIRMSTADMLREVGLIVIETDTAQEALDIIENGAVDLLITDVGLPDMSGVELALALRKSRRDIPVIFATGHAELDGADGILRSAVVSKPYAVIELKRCIDQLMALGA</sequence>
<feature type="coiled-coil region" evidence="7">
    <location>
        <begin position="410"/>
        <end position="444"/>
    </location>
</feature>
<reference evidence="12 13" key="1">
    <citation type="journal article" date="2011" name="Stand. Genomic Sci.">
        <title>Complete genome sequence of Parvibaculum lavamentivorans type strain (DS-1(T)).</title>
        <authorList>
            <person name="Schleheck D."/>
            <person name="Weiss M."/>
            <person name="Pitluck S."/>
            <person name="Bruce D."/>
            <person name="Land M.L."/>
            <person name="Han S."/>
            <person name="Saunders E."/>
            <person name="Tapia R."/>
            <person name="Detter C."/>
            <person name="Brettin T."/>
            <person name="Han J."/>
            <person name="Woyke T."/>
            <person name="Goodwin L."/>
            <person name="Pennacchio L."/>
            <person name="Nolan M."/>
            <person name="Cook A.M."/>
            <person name="Kjelleberg S."/>
            <person name="Thomas T."/>
        </authorList>
    </citation>
    <scope>NUCLEOTIDE SEQUENCE [LARGE SCALE GENOMIC DNA]</scope>
    <source>
        <strain evidence="13">DS-1 / DSM 13023 / NCIMB 13966</strain>
    </source>
</reference>
<dbReference type="CDD" id="cd00082">
    <property type="entry name" value="HisKA"/>
    <property type="match status" value="1"/>
</dbReference>
<dbReference type="GO" id="GO:0000155">
    <property type="term" value="F:phosphorelay sensor kinase activity"/>
    <property type="evidence" value="ECO:0007669"/>
    <property type="project" value="InterPro"/>
</dbReference>
<dbReference type="PANTHER" id="PTHR43304">
    <property type="entry name" value="PHYTOCHROME-LIKE PROTEIN CPH1"/>
    <property type="match status" value="1"/>
</dbReference>
<feature type="domain" description="Histidine kinase" evidence="8">
    <location>
        <begin position="460"/>
        <end position="683"/>
    </location>
</feature>
<dbReference type="InterPro" id="IPR013656">
    <property type="entry name" value="PAS_4"/>
</dbReference>
<dbReference type="eggNOG" id="COG4191">
    <property type="taxonomic scope" value="Bacteria"/>
</dbReference>
<dbReference type="SMART" id="SM00448">
    <property type="entry name" value="REC"/>
    <property type="match status" value="2"/>
</dbReference>
<gene>
    <name evidence="12" type="ordered locus">Plav_3491</name>
</gene>
<evidence type="ECO:0000259" key="11">
    <source>
        <dbReference type="PROSITE" id="PS50113"/>
    </source>
</evidence>
<evidence type="ECO:0000259" key="8">
    <source>
        <dbReference type="PROSITE" id="PS50109"/>
    </source>
</evidence>
<dbReference type="InterPro" id="IPR001789">
    <property type="entry name" value="Sig_transdc_resp-reg_receiver"/>
</dbReference>
<evidence type="ECO:0000313" key="13">
    <source>
        <dbReference type="Proteomes" id="UP000006377"/>
    </source>
</evidence>
<evidence type="ECO:0000313" key="12">
    <source>
        <dbReference type="EMBL" id="ABS65090.1"/>
    </source>
</evidence>
<dbReference type="InterPro" id="IPR052162">
    <property type="entry name" value="Sensor_kinase/Photoreceptor"/>
</dbReference>
<dbReference type="Pfam" id="PF00512">
    <property type="entry name" value="HisKA"/>
    <property type="match status" value="1"/>
</dbReference>
<dbReference type="SUPFAM" id="SSF47384">
    <property type="entry name" value="Homodimeric domain of signal transducing histidine kinase"/>
    <property type="match status" value="1"/>
</dbReference>
<dbReference type="Pfam" id="PF02518">
    <property type="entry name" value="HATPase_c"/>
    <property type="match status" value="1"/>
</dbReference>
<dbReference type="PROSITE" id="PS50112">
    <property type="entry name" value="PAS"/>
    <property type="match status" value="1"/>
</dbReference>
<dbReference type="AlphaFoldDB" id="A7HYV7"/>
<protein>
    <recommendedName>
        <fullName evidence="2">histidine kinase</fullName>
        <ecNumber evidence="2">2.7.13.3</ecNumber>
    </recommendedName>
</protein>
<dbReference type="STRING" id="402881.Plav_3491"/>
<dbReference type="InterPro" id="IPR000014">
    <property type="entry name" value="PAS"/>
</dbReference>
<dbReference type="SUPFAM" id="SSF55785">
    <property type="entry name" value="PYP-like sensor domain (PAS domain)"/>
    <property type="match status" value="3"/>
</dbReference>
<dbReference type="EMBL" id="CP000774">
    <property type="protein sequence ID" value="ABS65090.1"/>
    <property type="molecule type" value="Genomic_DNA"/>
</dbReference>
<dbReference type="PROSITE" id="PS50110">
    <property type="entry name" value="RESPONSE_REGULATORY"/>
    <property type="match status" value="2"/>
</dbReference>
<dbReference type="Gene3D" id="3.40.50.2300">
    <property type="match status" value="2"/>
</dbReference>
<dbReference type="InterPro" id="IPR013655">
    <property type="entry name" value="PAS_fold_3"/>
</dbReference>
<dbReference type="eggNOG" id="COG0784">
    <property type="taxonomic scope" value="Bacteria"/>
</dbReference>
<dbReference type="InterPro" id="IPR011006">
    <property type="entry name" value="CheY-like_superfamily"/>
</dbReference>
<dbReference type="SUPFAM" id="SSF55874">
    <property type="entry name" value="ATPase domain of HSP90 chaperone/DNA topoisomerase II/histidine kinase"/>
    <property type="match status" value="1"/>
</dbReference>